<dbReference type="Proteomes" id="UP000605848">
    <property type="component" value="Unassembled WGS sequence"/>
</dbReference>
<keyword evidence="2" id="KW-1185">Reference proteome</keyword>
<comment type="caution">
    <text evidence="1">The sequence shown here is derived from an EMBL/GenBank/DDBJ whole genome shotgun (WGS) entry which is preliminary data.</text>
</comment>
<evidence type="ECO:0000313" key="1">
    <source>
        <dbReference type="EMBL" id="MBL0407280.1"/>
    </source>
</evidence>
<protein>
    <submittedName>
        <fullName evidence="1">Uncharacterized protein</fullName>
    </submittedName>
</protein>
<evidence type="ECO:0000313" key="2">
    <source>
        <dbReference type="Proteomes" id="UP000605848"/>
    </source>
</evidence>
<dbReference type="AlphaFoldDB" id="A0A937D495"/>
<sequence>MNNLHKLRSRGNENLCLLPLFAWAASQPTHPHPLVARKLSSRFGLSPALALTIAELAGLSMEVSNG</sequence>
<proteinExistence type="predicted"/>
<reference evidence="1" key="1">
    <citation type="submission" date="2021-01" db="EMBL/GenBank/DDBJ databases">
        <title>Microvirga sp.</title>
        <authorList>
            <person name="Kim M.K."/>
        </authorList>
    </citation>
    <scope>NUCLEOTIDE SEQUENCE</scope>
    <source>
        <strain evidence="1">5420S-16</strain>
    </source>
</reference>
<dbReference type="RefSeq" id="WP_202064338.1">
    <property type="nucleotide sequence ID" value="NZ_JAEQMY010000072.1"/>
</dbReference>
<gene>
    <name evidence="1" type="ORF">JKG68_25475</name>
</gene>
<dbReference type="EMBL" id="JAEQMY010000072">
    <property type="protein sequence ID" value="MBL0407280.1"/>
    <property type="molecule type" value="Genomic_DNA"/>
</dbReference>
<accession>A0A937D495</accession>
<name>A0A937D495_9HYPH</name>
<organism evidence="1 2">
    <name type="scientific">Microvirga aerilata</name>
    <dbReference type="NCBI Taxonomy" id="670292"/>
    <lineage>
        <taxon>Bacteria</taxon>
        <taxon>Pseudomonadati</taxon>
        <taxon>Pseudomonadota</taxon>
        <taxon>Alphaproteobacteria</taxon>
        <taxon>Hyphomicrobiales</taxon>
        <taxon>Methylobacteriaceae</taxon>
        <taxon>Microvirga</taxon>
    </lineage>
</organism>